<dbReference type="EMBL" id="JAPEUX010000006">
    <property type="protein sequence ID" value="KAJ4350286.1"/>
    <property type="molecule type" value="Genomic_DNA"/>
</dbReference>
<evidence type="ECO:0000256" key="1">
    <source>
        <dbReference type="SAM" id="MobiDB-lite"/>
    </source>
</evidence>
<evidence type="ECO:0000313" key="3">
    <source>
        <dbReference type="Proteomes" id="UP001140513"/>
    </source>
</evidence>
<feature type="region of interest" description="Disordered" evidence="1">
    <location>
        <begin position="154"/>
        <end position="215"/>
    </location>
</feature>
<feature type="compositionally biased region" description="Polar residues" evidence="1">
    <location>
        <begin position="163"/>
        <end position="174"/>
    </location>
</feature>
<protein>
    <submittedName>
        <fullName evidence="2">Uncharacterized protein</fullName>
    </submittedName>
</protein>
<proteinExistence type="predicted"/>
<dbReference type="Proteomes" id="UP001140513">
    <property type="component" value="Unassembled WGS sequence"/>
</dbReference>
<evidence type="ECO:0000313" key="2">
    <source>
        <dbReference type="EMBL" id="KAJ4350286.1"/>
    </source>
</evidence>
<feature type="compositionally biased region" description="Polar residues" evidence="1">
    <location>
        <begin position="185"/>
        <end position="196"/>
    </location>
</feature>
<reference evidence="2" key="1">
    <citation type="submission" date="2022-10" db="EMBL/GenBank/DDBJ databases">
        <title>Tapping the CABI collections for fungal endophytes: first genome assemblies for Collariella, Neodidymelliopsis, Ascochyta clinopodiicola, Didymella pomorum, Didymosphaeria variabile, Neocosmospora piperis and Neocucurbitaria cava.</title>
        <authorList>
            <person name="Hill R."/>
        </authorList>
    </citation>
    <scope>NUCLEOTIDE SEQUENCE</scope>
    <source>
        <strain evidence="2">IMI 356815</strain>
    </source>
</reference>
<sequence length="215" mass="23018">MVLKPDSSIDSIAVVDGTTISRASEGSPTIYKYSPSDWEQSAGTDNSFTPKPHPLTTSVLFTFHITTMKAFTAALVLAAAVASAAPLADPIAEPTLNTRVGAFSTEACYGDWCEKKREPAAEATLNIRVGAFSTEACYGDWCEKKREVAERSAKEARKADAKTINTRINGSQNYTGGGKKRDAKTINTRINGSQNYTGGGKKREAEAEAQAQAEK</sequence>
<gene>
    <name evidence="2" type="ORF">N0V89_008907</name>
</gene>
<keyword evidence="3" id="KW-1185">Reference proteome</keyword>
<dbReference type="GeneID" id="80912437"/>
<comment type="caution">
    <text evidence="2">The sequence shown here is derived from an EMBL/GenBank/DDBJ whole genome shotgun (WGS) entry which is preliminary data.</text>
</comment>
<dbReference type="AlphaFoldDB" id="A0A9W9C8Z7"/>
<name>A0A9W9C8Z7_9PLEO</name>
<organism evidence="2 3">
    <name type="scientific">Didymosphaeria variabile</name>
    <dbReference type="NCBI Taxonomy" id="1932322"/>
    <lineage>
        <taxon>Eukaryota</taxon>
        <taxon>Fungi</taxon>
        <taxon>Dikarya</taxon>
        <taxon>Ascomycota</taxon>
        <taxon>Pezizomycotina</taxon>
        <taxon>Dothideomycetes</taxon>
        <taxon>Pleosporomycetidae</taxon>
        <taxon>Pleosporales</taxon>
        <taxon>Massarineae</taxon>
        <taxon>Didymosphaeriaceae</taxon>
        <taxon>Didymosphaeria</taxon>
    </lineage>
</organism>
<dbReference type="OrthoDB" id="10487053at2759"/>
<accession>A0A9W9C8Z7</accession>
<dbReference type="RefSeq" id="XP_056069216.1">
    <property type="nucleotide sequence ID" value="XM_056217660.1"/>
</dbReference>